<keyword evidence="3" id="KW-0285">Flavoprotein</keyword>
<dbReference type="PANTHER" id="PTHR43876:SF7">
    <property type="entry name" value="UBIQUINONE BIOSYNTHESIS MONOOXYGENASE COQ6, MITOCHONDRIAL"/>
    <property type="match status" value="1"/>
</dbReference>
<dbReference type="InterPro" id="IPR002938">
    <property type="entry name" value="FAD-bd"/>
</dbReference>
<dbReference type="PANTHER" id="PTHR43876">
    <property type="entry name" value="UBIQUINONE BIOSYNTHESIS MONOOXYGENASE COQ6, MITOCHONDRIAL"/>
    <property type="match status" value="1"/>
</dbReference>
<dbReference type="Gene3D" id="3.50.50.60">
    <property type="entry name" value="FAD/NAD(P)-binding domain"/>
    <property type="match status" value="2"/>
</dbReference>
<keyword evidence="5" id="KW-0560">Oxidoreductase</keyword>
<dbReference type="EMBL" id="JAMPLM010000021">
    <property type="protein sequence ID" value="MEP1060718.1"/>
    <property type="molecule type" value="Genomic_DNA"/>
</dbReference>
<keyword evidence="6" id="KW-0503">Monooxygenase</keyword>
<organism evidence="8 9">
    <name type="scientific">Stenomitos frigidus AS-A4</name>
    <dbReference type="NCBI Taxonomy" id="2933935"/>
    <lineage>
        <taxon>Bacteria</taxon>
        <taxon>Bacillati</taxon>
        <taxon>Cyanobacteriota</taxon>
        <taxon>Cyanophyceae</taxon>
        <taxon>Leptolyngbyales</taxon>
        <taxon>Leptolyngbyaceae</taxon>
        <taxon>Stenomitos</taxon>
    </lineage>
</organism>
<dbReference type="Pfam" id="PF01494">
    <property type="entry name" value="FAD_binding_3"/>
    <property type="match status" value="1"/>
</dbReference>
<comment type="similarity">
    <text evidence="2">Belongs to the UbiH/COQ6 family.</text>
</comment>
<dbReference type="Proteomes" id="UP001476950">
    <property type="component" value="Unassembled WGS sequence"/>
</dbReference>
<sequence>MTLEQLDTIAPSSGSQAAIPSASLAPVTTLDEDAKKRIDYDVVIVGGGLVGLTLACALQESGLQIALLEAKAESAAIARGQAYHINLLSSHIFDGIGVWAQMRADVNLIDQIQLSDAANSIVVQCLPKDLGTEVLGYVAEHRVLLEALQKAVNASSNVTYFCPATLVKTIMQDDGVTLDVMQDGTTQQWRTRLLVAADGTRSQLRQQAGIRTHGWQYWQACVVAFIKPEQPHNNIAYERFQLDGPFAILPLPNNLCRIVWTVPRAEAAAIAALDDDAFLAALQQRYGDQMGSLSLVGDRYVFPVQLMQSDRYVLPRLALIGDAAHCCHPVGGQGVNLGIRDAAALAQIIQAAHQQGKDIGAAQVLKTYERWRKLENVVILGFTDILNRVFSNNILPLVVLRGLGLRLLRTSQLARRIALALMTGLMGRVPALAQRAKT</sequence>
<comment type="caution">
    <text evidence="8">The sequence shown here is derived from an EMBL/GenBank/DDBJ whole genome shotgun (WGS) entry which is preliminary data.</text>
</comment>
<evidence type="ECO:0000256" key="6">
    <source>
        <dbReference type="ARBA" id="ARBA00023033"/>
    </source>
</evidence>
<evidence type="ECO:0000256" key="1">
    <source>
        <dbReference type="ARBA" id="ARBA00001974"/>
    </source>
</evidence>
<name>A0ABV0KNV9_9CYAN</name>
<evidence type="ECO:0000256" key="5">
    <source>
        <dbReference type="ARBA" id="ARBA00023002"/>
    </source>
</evidence>
<dbReference type="InterPro" id="IPR036188">
    <property type="entry name" value="FAD/NAD-bd_sf"/>
</dbReference>
<dbReference type="InterPro" id="IPR010971">
    <property type="entry name" value="UbiH/COQ6"/>
</dbReference>
<dbReference type="InterPro" id="IPR051205">
    <property type="entry name" value="UbiH/COQ6_monooxygenase"/>
</dbReference>
<gene>
    <name evidence="8" type="ORF">NDI38_20000</name>
</gene>
<evidence type="ECO:0000256" key="2">
    <source>
        <dbReference type="ARBA" id="ARBA00005349"/>
    </source>
</evidence>
<dbReference type="PRINTS" id="PR00420">
    <property type="entry name" value="RNGMNOXGNASE"/>
</dbReference>
<proteinExistence type="inferred from homology"/>
<dbReference type="SUPFAM" id="SSF51905">
    <property type="entry name" value="FAD/NAD(P)-binding domain"/>
    <property type="match status" value="1"/>
</dbReference>
<keyword evidence="4" id="KW-0274">FAD</keyword>
<keyword evidence="9" id="KW-1185">Reference proteome</keyword>
<protein>
    <submittedName>
        <fullName evidence="8">FAD-dependent hydroxylase</fullName>
    </submittedName>
</protein>
<evidence type="ECO:0000256" key="4">
    <source>
        <dbReference type="ARBA" id="ARBA00022827"/>
    </source>
</evidence>
<feature type="domain" description="FAD-binding" evidence="7">
    <location>
        <begin position="39"/>
        <end position="373"/>
    </location>
</feature>
<dbReference type="RefSeq" id="WP_190446877.1">
    <property type="nucleotide sequence ID" value="NZ_JAMPLM010000021.1"/>
</dbReference>
<dbReference type="PROSITE" id="PS01304">
    <property type="entry name" value="UBIH"/>
    <property type="match status" value="1"/>
</dbReference>
<evidence type="ECO:0000259" key="7">
    <source>
        <dbReference type="Pfam" id="PF01494"/>
    </source>
</evidence>
<dbReference type="NCBIfam" id="TIGR01988">
    <property type="entry name" value="Ubi-OHases"/>
    <property type="match status" value="1"/>
</dbReference>
<dbReference type="NCBIfam" id="NF005612">
    <property type="entry name" value="PRK07364.1"/>
    <property type="match status" value="1"/>
</dbReference>
<evidence type="ECO:0000256" key="3">
    <source>
        <dbReference type="ARBA" id="ARBA00022630"/>
    </source>
</evidence>
<evidence type="ECO:0000313" key="8">
    <source>
        <dbReference type="EMBL" id="MEP1060718.1"/>
    </source>
</evidence>
<dbReference type="InterPro" id="IPR018168">
    <property type="entry name" value="Ubi_Hdrlase_CS"/>
</dbReference>
<evidence type="ECO:0000313" key="9">
    <source>
        <dbReference type="Proteomes" id="UP001476950"/>
    </source>
</evidence>
<accession>A0ABV0KNV9</accession>
<reference evidence="8 9" key="1">
    <citation type="submission" date="2022-04" db="EMBL/GenBank/DDBJ databases">
        <title>Positive selection, recombination, and allopatry shape intraspecific diversity of widespread and dominant cyanobacteria.</title>
        <authorList>
            <person name="Wei J."/>
            <person name="Shu W."/>
            <person name="Hu C."/>
        </authorList>
    </citation>
    <scope>NUCLEOTIDE SEQUENCE [LARGE SCALE GENOMIC DNA]</scope>
    <source>
        <strain evidence="8 9">AS-A4</strain>
    </source>
</reference>
<comment type="cofactor">
    <cofactor evidence="1">
        <name>FAD</name>
        <dbReference type="ChEBI" id="CHEBI:57692"/>
    </cofactor>
</comment>